<keyword evidence="4" id="KW-1185">Reference proteome</keyword>
<dbReference type="EnsemblMetazoa" id="CapteT218575">
    <property type="protein sequence ID" value="CapteP218575"/>
    <property type="gene ID" value="CapteG218575"/>
</dbReference>
<dbReference type="AlphaFoldDB" id="R7TY75"/>
<evidence type="ECO:0000256" key="1">
    <source>
        <dbReference type="SAM" id="MobiDB-lite"/>
    </source>
</evidence>
<dbReference type="EMBL" id="KB308842">
    <property type="protein sequence ID" value="ELT96371.1"/>
    <property type="molecule type" value="Genomic_DNA"/>
</dbReference>
<organism evidence="2">
    <name type="scientific">Capitella teleta</name>
    <name type="common">Polychaete worm</name>
    <dbReference type="NCBI Taxonomy" id="283909"/>
    <lineage>
        <taxon>Eukaryota</taxon>
        <taxon>Metazoa</taxon>
        <taxon>Spiralia</taxon>
        <taxon>Lophotrochozoa</taxon>
        <taxon>Annelida</taxon>
        <taxon>Polychaeta</taxon>
        <taxon>Sedentaria</taxon>
        <taxon>Scolecida</taxon>
        <taxon>Capitellidae</taxon>
        <taxon>Capitella</taxon>
    </lineage>
</organism>
<protein>
    <submittedName>
        <fullName evidence="2 3">Uncharacterized protein</fullName>
    </submittedName>
</protein>
<evidence type="ECO:0000313" key="4">
    <source>
        <dbReference type="Proteomes" id="UP000014760"/>
    </source>
</evidence>
<gene>
    <name evidence="2" type="ORF">CAPTEDRAFT_218575</name>
</gene>
<evidence type="ECO:0000313" key="2">
    <source>
        <dbReference type="EMBL" id="ELT96371.1"/>
    </source>
</evidence>
<reference evidence="2 4" key="2">
    <citation type="journal article" date="2013" name="Nature">
        <title>Insights into bilaterian evolution from three spiralian genomes.</title>
        <authorList>
            <person name="Simakov O."/>
            <person name="Marletaz F."/>
            <person name="Cho S.J."/>
            <person name="Edsinger-Gonzales E."/>
            <person name="Havlak P."/>
            <person name="Hellsten U."/>
            <person name="Kuo D.H."/>
            <person name="Larsson T."/>
            <person name="Lv J."/>
            <person name="Arendt D."/>
            <person name="Savage R."/>
            <person name="Osoegawa K."/>
            <person name="de Jong P."/>
            <person name="Grimwood J."/>
            <person name="Chapman J.A."/>
            <person name="Shapiro H."/>
            <person name="Aerts A."/>
            <person name="Otillar R.P."/>
            <person name="Terry A.Y."/>
            <person name="Boore J.L."/>
            <person name="Grigoriev I.V."/>
            <person name="Lindberg D.R."/>
            <person name="Seaver E.C."/>
            <person name="Weisblat D.A."/>
            <person name="Putnam N.H."/>
            <person name="Rokhsar D.S."/>
        </authorList>
    </citation>
    <scope>NUCLEOTIDE SEQUENCE</scope>
    <source>
        <strain evidence="2 4">I ESC-2004</strain>
    </source>
</reference>
<evidence type="ECO:0000313" key="3">
    <source>
        <dbReference type="EnsemblMetazoa" id="CapteP218575"/>
    </source>
</evidence>
<dbReference type="HOGENOM" id="CLU_1236091_0_0_1"/>
<dbReference type="EMBL" id="AMQN01011346">
    <property type="status" value="NOT_ANNOTATED_CDS"/>
    <property type="molecule type" value="Genomic_DNA"/>
</dbReference>
<name>R7TY75_CAPTE</name>
<feature type="compositionally biased region" description="Polar residues" evidence="1">
    <location>
        <begin position="62"/>
        <end position="74"/>
    </location>
</feature>
<dbReference type="Proteomes" id="UP000014760">
    <property type="component" value="Unassembled WGS sequence"/>
</dbReference>
<reference evidence="4" key="1">
    <citation type="submission" date="2012-12" db="EMBL/GenBank/DDBJ databases">
        <authorList>
            <person name="Hellsten U."/>
            <person name="Grimwood J."/>
            <person name="Chapman J.A."/>
            <person name="Shapiro H."/>
            <person name="Aerts A."/>
            <person name="Otillar R.P."/>
            <person name="Terry A.Y."/>
            <person name="Boore J.L."/>
            <person name="Simakov O."/>
            <person name="Marletaz F."/>
            <person name="Cho S.-J."/>
            <person name="Edsinger-Gonzales E."/>
            <person name="Havlak P."/>
            <person name="Kuo D.-H."/>
            <person name="Larsson T."/>
            <person name="Lv J."/>
            <person name="Arendt D."/>
            <person name="Savage R."/>
            <person name="Osoegawa K."/>
            <person name="de Jong P."/>
            <person name="Lindberg D.R."/>
            <person name="Seaver E.C."/>
            <person name="Weisblat D.A."/>
            <person name="Putnam N.H."/>
            <person name="Grigoriev I.V."/>
            <person name="Rokhsar D.S."/>
        </authorList>
    </citation>
    <scope>NUCLEOTIDE SEQUENCE</scope>
    <source>
        <strain evidence="4">I ESC-2004</strain>
    </source>
</reference>
<feature type="region of interest" description="Disordered" evidence="1">
    <location>
        <begin position="15"/>
        <end position="74"/>
    </location>
</feature>
<reference evidence="3" key="3">
    <citation type="submission" date="2015-06" db="UniProtKB">
        <authorList>
            <consortium name="EnsemblMetazoa"/>
        </authorList>
    </citation>
    <scope>IDENTIFICATION</scope>
</reference>
<sequence>MGLKDMLKKKAQSLKFRLHKKKHKSGEKEGLDAHVGVRPTESAPGGNGDVIDSSAPFVDSPSGFTTPSVCNSSSEFETSYDINASFNEVDLDDSEVTSDEDKKTPAKKPRAVWLERRMRELEGRRKAAQMKDAELMRCFKDLQNRRDEIKKQDSGNGGTSYRRKCNIRSRTTVGARRPSIVHSGRNYIERHSSVMVRRNTLRRSELRRRRRLQSKDAVFKTSKL</sequence>
<accession>R7TY75</accession>
<proteinExistence type="predicted"/>
<feature type="compositionally biased region" description="Basic residues" evidence="1">
    <location>
        <begin position="15"/>
        <end position="25"/>
    </location>
</feature>